<comment type="caution">
    <text evidence="3">The sequence shown here is derived from an EMBL/GenBank/DDBJ whole genome shotgun (WGS) entry which is preliminary data.</text>
</comment>
<dbReference type="Proteomes" id="UP000237968">
    <property type="component" value="Unassembled WGS sequence"/>
</dbReference>
<sequence>MTVRKRARKLLSSNARMATLVCVGVAETACNLSVSNEPQGTTGTDSTSTGTETTSAGMDTSTGGETDTGTGGETDTGTETGGTEGGASPLGAEQHVGPGLQ</sequence>
<reference evidence="3 4" key="1">
    <citation type="submission" date="2018-03" db="EMBL/GenBank/DDBJ databases">
        <title>Draft Genome Sequences of the Obligatory Marine Myxobacteria Enhygromyxa salina SWB005.</title>
        <authorList>
            <person name="Poehlein A."/>
            <person name="Moghaddam J.A."/>
            <person name="Harms H."/>
            <person name="Alanjari M."/>
            <person name="Koenig G.M."/>
            <person name="Daniel R."/>
            <person name="Schaeberle T.F."/>
        </authorList>
    </citation>
    <scope>NUCLEOTIDE SEQUENCE [LARGE SCALE GENOMIC DNA]</scope>
    <source>
        <strain evidence="3 4">SWB005</strain>
    </source>
</reference>
<feature type="compositionally biased region" description="Low complexity" evidence="1">
    <location>
        <begin position="40"/>
        <end position="68"/>
    </location>
</feature>
<dbReference type="AlphaFoldDB" id="A0A2S9XJK7"/>
<gene>
    <name evidence="3" type="ORF">ENSA5_45610</name>
</gene>
<name>A0A2S9XJK7_9BACT</name>
<keyword evidence="4" id="KW-1185">Reference proteome</keyword>
<feature type="compositionally biased region" description="Gly residues" evidence="1">
    <location>
        <begin position="69"/>
        <end position="85"/>
    </location>
</feature>
<keyword evidence="2" id="KW-0732">Signal</keyword>
<proteinExistence type="predicted"/>
<feature type="chain" id="PRO_5015784535" evidence="2">
    <location>
        <begin position="29"/>
        <end position="101"/>
    </location>
</feature>
<evidence type="ECO:0000256" key="2">
    <source>
        <dbReference type="SAM" id="SignalP"/>
    </source>
</evidence>
<feature type="signal peptide" evidence="2">
    <location>
        <begin position="1"/>
        <end position="28"/>
    </location>
</feature>
<protein>
    <submittedName>
        <fullName evidence="3">Uncharacterized protein</fullName>
    </submittedName>
</protein>
<evidence type="ECO:0000313" key="4">
    <source>
        <dbReference type="Proteomes" id="UP000237968"/>
    </source>
</evidence>
<evidence type="ECO:0000313" key="3">
    <source>
        <dbReference type="EMBL" id="PRP93069.1"/>
    </source>
</evidence>
<dbReference type="EMBL" id="PVNK01000198">
    <property type="protein sequence ID" value="PRP93069.1"/>
    <property type="molecule type" value="Genomic_DNA"/>
</dbReference>
<evidence type="ECO:0000256" key="1">
    <source>
        <dbReference type="SAM" id="MobiDB-lite"/>
    </source>
</evidence>
<feature type="region of interest" description="Disordered" evidence="1">
    <location>
        <begin position="31"/>
        <end position="101"/>
    </location>
</feature>
<accession>A0A2S9XJK7</accession>
<dbReference type="OrthoDB" id="10009746at2"/>
<organism evidence="3 4">
    <name type="scientific">Enhygromyxa salina</name>
    <dbReference type="NCBI Taxonomy" id="215803"/>
    <lineage>
        <taxon>Bacteria</taxon>
        <taxon>Pseudomonadati</taxon>
        <taxon>Myxococcota</taxon>
        <taxon>Polyangia</taxon>
        <taxon>Nannocystales</taxon>
        <taxon>Nannocystaceae</taxon>
        <taxon>Enhygromyxa</taxon>
    </lineage>
</organism>